<comment type="caution">
    <text evidence="1">The sequence shown here is derived from an EMBL/GenBank/DDBJ whole genome shotgun (WGS) entry which is preliminary data.</text>
</comment>
<accession>A0A117NJ22</accession>
<gene>
    <name evidence="1" type="ORF">ABT39_MTgene654</name>
</gene>
<dbReference type="AlphaFoldDB" id="A0A117NJ22"/>
<reference evidence="1" key="1">
    <citation type="journal article" date="2015" name="Genome Biol. Evol.">
        <title>Organellar Genomes of White Spruce (Picea glauca): Assembly and Annotation.</title>
        <authorList>
            <person name="Jackman S.D."/>
            <person name="Warren R.L."/>
            <person name="Gibb E.A."/>
            <person name="Vandervalk B.P."/>
            <person name="Mohamadi H."/>
            <person name="Chu J."/>
            <person name="Raymond A."/>
            <person name="Pleasance S."/>
            <person name="Coope R."/>
            <person name="Wildung M.R."/>
            <person name="Ritland C.E."/>
            <person name="Bousquet J."/>
            <person name="Jones S.J."/>
            <person name="Bohlmann J."/>
            <person name="Birol I."/>
        </authorList>
    </citation>
    <scope>NUCLEOTIDE SEQUENCE [LARGE SCALE GENOMIC DNA]</scope>
    <source>
        <tissue evidence="1">Flushing bud</tissue>
    </source>
</reference>
<organism evidence="1">
    <name type="scientific">Picea glauca</name>
    <name type="common">White spruce</name>
    <name type="synonym">Pinus glauca</name>
    <dbReference type="NCBI Taxonomy" id="3330"/>
    <lineage>
        <taxon>Eukaryota</taxon>
        <taxon>Viridiplantae</taxon>
        <taxon>Streptophyta</taxon>
        <taxon>Embryophyta</taxon>
        <taxon>Tracheophyta</taxon>
        <taxon>Spermatophyta</taxon>
        <taxon>Pinopsida</taxon>
        <taxon>Pinidae</taxon>
        <taxon>Conifers I</taxon>
        <taxon>Pinales</taxon>
        <taxon>Pinaceae</taxon>
        <taxon>Picea</taxon>
    </lineage>
</organism>
<evidence type="ECO:0000313" key="1">
    <source>
        <dbReference type="EMBL" id="KUM50810.1"/>
    </source>
</evidence>
<geneLocation type="mitochondrion" evidence="1"/>
<protein>
    <submittedName>
        <fullName evidence="1">Uncharacterized protein</fullName>
    </submittedName>
</protein>
<dbReference type="EMBL" id="LKAM01000001">
    <property type="protein sequence ID" value="KUM50810.1"/>
    <property type="molecule type" value="Genomic_DNA"/>
</dbReference>
<name>A0A117NJ22_PICGL</name>
<proteinExistence type="predicted"/>
<keyword evidence="1" id="KW-0496">Mitochondrion</keyword>
<sequence>MPQEHQNLDLDLHRIYKQLDQLLKQLLRKVLLDQLLLKTTDSTTDFNSACFTATGYRPAPGSAIRDVATRSAVAYASSTGSTTIYGWIK</sequence>